<feature type="domain" description="HTH tetR-type" evidence="5">
    <location>
        <begin position="24"/>
        <end position="84"/>
    </location>
</feature>
<evidence type="ECO:0000259" key="5">
    <source>
        <dbReference type="PROSITE" id="PS50977"/>
    </source>
</evidence>
<dbReference type="AlphaFoldDB" id="C0N442"/>
<dbReference type="PRINTS" id="PR00455">
    <property type="entry name" value="HTHTETR"/>
</dbReference>
<evidence type="ECO:0000313" key="7">
    <source>
        <dbReference type="Proteomes" id="UP000004679"/>
    </source>
</evidence>
<dbReference type="HOGENOM" id="CLU_069356_28_4_6"/>
<dbReference type="PANTHER" id="PTHR47506">
    <property type="entry name" value="TRANSCRIPTIONAL REGULATORY PROTEIN"/>
    <property type="match status" value="1"/>
</dbReference>
<keyword evidence="1" id="KW-0805">Transcription regulation</keyword>
<dbReference type="Proteomes" id="UP000004679">
    <property type="component" value="Unassembled WGS sequence"/>
</dbReference>
<dbReference type="SUPFAM" id="SSF46689">
    <property type="entry name" value="Homeodomain-like"/>
    <property type="match status" value="1"/>
</dbReference>
<keyword evidence="7" id="KW-1185">Reference proteome</keyword>
<dbReference type="GO" id="GO:0003677">
    <property type="term" value="F:DNA binding"/>
    <property type="evidence" value="ECO:0007669"/>
    <property type="project" value="UniProtKB-UniRule"/>
</dbReference>
<evidence type="ECO:0000313" key="6">
    <source>
        <dbReference type="EMBL" id="EEF80591.1"/>
    </source>
</evidence>
<dbReference type="Pfam" id="PF16925">
    <property type="entry name" value="TetR_C_13"/>
    <property type="match status" value="1"/>
</dbReference>
<accession>C0N442</accession>
<dbReference type="RefSeq" id="WP_008290651.1">
    <property type="nucleotide sequence ID" value="NZ_GG657892.1"/>
</dbReference>
<dbReference type="InterPro" id="IPR011075">
    <property type="entry name" value="TetR_C"/>
</dbReference>
<dbReference type="EMBL" id="GG657892">
    <property type="protein sequence ID" value="EEF80591.1"/>
    <property type="molecule type" value="Genomic_DNA"/>
</dbReference>
<keyword evidence="2 4" id="KW-0238">DNA-binding</keyword>
<dbReference type="InterPro" id="IPR036271">
    <property type="entry name" value="Tet_transcr_reg_TetR-rel_C_sf"/>
</dbReference>
<keyword evidence="3" id="KW-0804">Transcription</keyword>
<sequence length="207" mass="23016">MEKNLLFKNSFLRSTKIRGNFMALGTRGMLIGIAEDLLRTKGYAAFSYADLAKVVGIKKASIHHHFPTKEDLGVTIASESIARLQEKLAHIASQYSDVLSRIEAYFDIFKTSGDKGLLPLCGALAAEMTVLPPRLQEKTQQFFDLQLKWLGKILDEGKSRGEVASNSDSRKMAFLLLSVLEGASFINWVLPENGVIDKKIIRLIISE</sequence>
<gene>
    <name evidence="6" type="ORF">MDMS009_916</name>
</gene>
<name>C0N442_9GAMM</name>
<protein>
    <submittedName>
        <fullName evidence="6">Transcriptional regulator, TetR family protein</fullName>
    </submittedName>
</protein>
<dbReference type="InterPro" id="IPR001647">
    <property type="entry name" value="HTH_TetR"/>
</dbReference>
<dbReference type="Pfam" id="PF00440">
    <property type="entry name" value="TetR_N"/>
    <property type="match status" value="1"/>
</dbReference>
<organism evidence="6 7">
    <name type="scientific">Methylophaga thiooxydans DMS010</name>
    <dbReference type="NCBI Taxonomy" id="637616"/>
    <lineage>
        <taxon>Bacteria</taxon>
        <taxon>Pseudomonadati</taxon>
        <taxon>Pseudomonadota</taxon>
        <taxon>Gammaproteobacteria</taxon>
        <taxon>Thiotrichales</taxon>
        <taxon>Piscirickettsiaceae</taxon>
        <taxon>Methylophaga</taxon>
    </lineage>
</organism>
<reference evidence="6 7" key="1">
    <citation type="journal article" date="2011" name="J. Bacteriol.">
        <title>Draft genome sequence of the chemolithoheterotrophic, halophilic methylotroph Methylophaga thiooxydans DMS010.</title>
        <authorList>
            <person name="Boden R."/>
            <person name="Ferriera S."/>
            <person name="Johnson J."/>
            <person name="Kelly D.P."/>
            <person name="Murrell J.C."/>
            <person name="Schafer H."/>
        </authorList>
    </citation>
    <scope>NUCLEOTIDE SEQUENCE [LARGE SCALE GENOMIC DNA]</scope>
    <source>
        <strain evidence="6 7">DMS010</strain>
    </source>
</reference>
<dbReference type="InterPro" id="IPR009057">
    <property type="entry name" value="Homeodomain-like_sf"/>
</dbReference>
<evidence type="ECO:0000256" key="4">
    <source>
        <dbReference type="PROSITE-ProRule" id="PRU00335"/>
    </source>
</evidence>
<evidence type="ECO:0000256" key="2">
    <source>
        <dbReference type="ARBA" id="ARBA00023125"/>
    </source>
</evidence>
<dbReference type="PROSITE" id="PS50977">
    <property type="entry name" value="HTH_TETR_2"/>
    <property type="match status" value="1"/>
</dbReference>
<dbReference type="PANTHER" id="PTHR47506:SF1">
    <property type="entry name" value="HTH-TYPE TRANSCRIPTIONAL REGULATOR YJDC"/>
    <property type="match status" value="1"/>
</dbReference>
<dbReference type="Gene3D" id="1.10.357.10">
    <property type="entry name" value="Tetracycline Repressor, domain 2"/>
    <property type="match status" value="1"/>
</dbReference>
<feature type="DNA-binding region" description="H-T-H motif" evidence="4">
    <location>
        <begin position="47"/>
        <end position="66"/>
    </location>
</feature>
<evidence type="ECO:0000256" key="1">
    <source>
        <dbReference type="ARBA" id="ARBA00023015"/>
    </source>
</evidence>
<evidence type="ECO:0000256" key="3">
    <source>
        <dbReference type="ARBA" id="ARBA00023163"/>
    </source>
</evidence>
<proteinExistence type="predicted"/>
<dbReference type="SUPFAM" id="SSF48498">
    <property type="entry name" value="Tetracyclin repressor-like, C-terminal domain"/>
    <property type="match status" value="1"/>
</dbReference>